<feature type="compositionally biased region" description="Basic and acidic residues" evidence="1">
    <location>
        <begin position="166"/>
        <end position="175"/>
    </location>
</feature>
<feature type="compositionally biased region" description="Low complexity" evidence="1">
    <location>
        <begin position="97"/>
        <end position="126"/>
    </location>
</feature>
<feature type="region of interest" description="Disordered" evidence="1">
    <location>
        <begin position="1"/>
        <end position="180"/>
    </location>
</feature>
<dbReference type="Proteomes" id="UP000789595">
    <property type="component" value="Unassembled WGS sequence"/>
</dbReference>
<keyword evidence="3" id="KW-1185">Reference proteome</keyword>
<comment type="caution">
    <text evidence="2">The sequence shown here is derived from an EMBL/GenBank/DDBJ whole genome shotgun (WGS) entry which is preliminary data.</text>
</comment>
<feature type="compositionally biased region" description="Basic residues" evidence="1">
    <location>
        <begin position="330"/>
        <end position="343"/>
    </location>
</feature>
<reference evidence="2" key="1">
    <citation type="submission" date="2021-11" db="EMBL/GenBank/DDBJ databases">
        <authorList>
            <consortium name="Genoscope - CEA"/>
            <person name="William W."/>
        </authorList>
    </citation>
    <scope>NUCLEOTIDE SEQUENCE</scope>
</reference>
<sequence length="385" mass="42706">VYLQRPQGVDVSTARTARNGSPTPPATRNFVVLPPPRPPSPPGPRPRRGPGQGARGPFANQKNRRAQNDLGRRPSTAQARRRGPWRRTRTTTRTRRATTGPAAPSGWSGGPAAKAGPGAWPTSSARSTRHRSHASFPSADAWTGVRYSNRCSSPPRRRGPFSRAPHSADARRTGEDGSTPFWRKAGTSLFTYKSRAWRMRYAQAQFQLVKCASRRGRRRAQPVPTFLRIGKDDMAPVFGEGGNLPTRFFELDREMLKREGFDFEKFAKKVRCFDPPFNINSPRRRRCRTPSRPASSSSACRRGRRSPSPRSPRTRCAPTRTTRPTGRPRAAARRRPSSPRSRRGGGQCARRGTATLSTRGRRRSVARRPSAPLRSSASARSCGLN</sequence>
<feature type="non-terminal residue" evidence="2">
    <location>
        <position position="1"/>
    </location>
</feature>
<feature type="compositionally biased region" description="Low complexity" evidence="1">
    <location>
        <begin position="367"/>
        <end position="385"/>
    </location>
</feature>
<feature type="region of interest" description="Disordered" evidence="1">
    <location>
        <begin position="274"/>
        <end position="385"/>
    </location>
</feature>
<accession>A0A8J2SB19</accession>
<feature type="compositionally biased region" description="Pro residues" evidence="1">
    <location>
        <begin position="33"/>
        <end position="44"/>
    </location>
</feature>
<feature type="compositionally biased region" description="Basic residues" evidence="1">
    <location>
        <begin position="79"/>
        <end position="96"/>
    </location>
</feature>
<evidence type="ECO:0000256" key="1">
    <source>
        <dbReference type="SAM" id="MobiDB-lite"/>
    </source>
</evidence>
<proteinExistence type="predicted"/>
<name>A0A8J2SB19_9STRA</name>
<organism evidence="2 3">
    <name type="scientific">Pelagomonas calceolata</name>
    <dbReference type="NCBI Taxonomy" id="35677"/>
    <lineage>
        <taxon>Eukaryota</taxon>
        <taxon>Sar</taxon>
        <taxon>Stramenopiles</taxon>
        <taxon>Ochrophyta</taxon>
        <taxon>Pelagophyceae</taxon>
        <taxon>Pelagomonadales</taxon>
        <taxon>Pelagomonadaceae</taxon>
        <taxon>Pelagomonas</taxon>
    </lineage>
</organism>
<feature type="compositionally biased region" description="Low complexity" evidence="1">
    <location>
        <begin position="314"/>
        <end position="329"/>
    </location>
</feature>
<evidence type="ECO:0000313" key="3">
    <source>
        <dbReference type="Proteomes" id="UP000789595"/>
    </source>
</evidence>
<evidence type="ECO:0000313" key="2">
    <source>
        <dbReference type="EMBL" id="CAH0368135.1"/>
    </source>
</evidence>
<dbReference type="EMBL" id="CAKKNE010000002">
    <property type="protein sequence ID" value="CAH0368135.1"/>
    <property type="molecule type" value="Genomic_DNA"/>
</dbReference>
<feature type="compositionally biased region" description="Low complexity" evidence="1">
    <location>
        <begin position="290"/>
        <end position="300"/>
    </location>
</feature>
<dbReference type="AlphaFoldDB" id="A0A8J2SB19"/>
<gene>
    <name evidence="2" type="ORF">PECAL_2P11850</name>
</gene>
<protein>
    <submittedName>
        <fullName evidence="2">Uncharacterized protein</fullName>
    </submittedName>
</protein>